<keyword evidence="4" id="KW-1185">Reference proteome</keyword>
<organism evidence="3 4">
    <name type="scientific">Cyclospora cayetanensis</name>
    <dbReference type="NCBI Taxonomy" id="88456"/>
    <lineage>
        <taxon>Eukaryota</taxon>
        <taxon>Sar</taxon>
        <taxon>Alveolata</taxon>
        <taxon>Apicomplexa</taxon>
        <taxon>Conoidasida</taxon>
        <taxon>Coccidia</taxon>
        <taxon>Eucoccidiorida</taxon>
        <taxon>Eimeriorina</taxon>
        <taxon>Eimeriidae</taxon>
        <taxon>Cyclospora</taxon>
    </lineage>
</organism>
<sequence>MEGSEGAKMPSGISVKAVPPGAAKAPPASAAAPKAGLQPATPVQAVGVAPRAVPSGKENAPEAGAQGESSHPDEKGSGGSPPNPCIRVLFLHSLELSDDAAKVGLLQEAFGKAAVFAPRLGARRTLALFGLGFVLVALLMCAVVIVTFRMANFLAGIMALSAFILICLLAFFLAWRGVTQLVMRHAVLQAESAFNSFKPNVIVAPAYGAVVALQMDIPKVPLVLLSPAQDVYYRYMHLRPLVSIAEYPYCILISGSKDTQVPLDDAIRLVETAEFGRCRLEVVDDDHSYRTLKVEDFRTWVEEAFQKGAEVVRSEAAKGNKYFDASLFEPQEVTPVAAQEGEAATSV</sequence>
<evidence type="ECO:0000256" key="1">
    <source>
        <dbReference type="SAM" id="MobiDB-lite"/>
    </source>
</evidence>
<feature type="transmembrane region" description="Helical" evidence="2">
    <location>
        <begin position="154"/>
        <end position="175"/>
    </location>
</feature>
<keyword evidence="2" id="KW-1133">Transmembrane helix</keyword>
<feature type="transmembrane region" description="Helical" evidence="2">
    <location>
        <begin position="126"/>
        <end position="148"/>
    </location>
</feature>
<feature type="region of interest" description="Disordered" evidence="1">
    <location>
        <begin position="1"/>
        <end position="80"/>
    </location>
</feature>
<evidence type="ECO:0000313" key="4">
    <source>
        <dbReference type="Proteomes" id="UP000095192"/>
    </source>
</evidence>
<proteinExistence type="predicted"/>
<dbReference type="AlphaFoldDB" id="A0A1D3D8V8"/>
<dbReference type="Gene3D" id="3.40.50.1820">
    <property type="entry name" value="alpha/beta hydrolase"/>
    <property type="match status" value="1"/>
</dbReference>
<dbReference type="EMBL" id="JROU02000261">
    <property type="protein sequence ID" value="OEH79853.1"/>
    <property type="molecule type" value="Genomic_DNA"/>
</dbReference>
<evidence type="ECO:0000313" key="3">
    <source>
        <dbReference type="EMBL" id="OEH79853.1"/>
    </source>
</evidence>
<evidence type="ECO:0000256" key="2">
    <source>
        <dbReference type="SAM" id="Phobius"/>
    </source>
</evidence>
<name>A0A1D3D8V8_9EIME</name>
<dbReference type="FunCoup" id="A0A1D3D8V8">
    <property type="interactions" value="2"/>
</dbReference>
<protein>
    <submittedName>
        <fullName evidence="3">Transmembrane protein</fullName>
    </submittedName>
</protein>
<comment type="caution">
    <text evidence="3">The sequence shown here is derived from an EMBL/GenBank/DDBJ whole genome shotgun (WGS) entry which is preliminary data.</text>
</comment>
<gene>
    <name evidence="3" type="ORF">cyc_07682</name>
</gene>
<keyword evidence="2" id="KW-0472">Membrane</keyword>
<reference evidence="3 4" key="1">
    <citation type="journal article" date="2016" name="BMC Genomics">
        <title>Comparative genomics reveals Cyclospora cayetanensis possesses coccidia-like metabolism and invasion components but unique surface antigens.</title>
        <authorList>
            <person name="Liu S."/>
            <person name="Wang L."/>
            <person name="Zheng H."/>
            <person name="Xu Z."/>
            <person name="Roellig D.M."/>
            <person name="Li N."/>
            <person name="Frace M.A."/>
            <person name="Tang K."/>
            <person name="Arrowood M.J."/>
            <person name="Moss D.M."/>
            <person name="Zhang L."/>
            <person name="Feng Y."/>
            <person name="Xiao L."/>
        </authorList>
    </citation>
    <scope>NUCLEOTIDE SEQUENCE [LARGE SCALE GENOMIC DNA]</scope>
    <source>
        <strain evidence="3 4">CHN_HEN01</strain>
    </source>
</reference>
<dbReference type="InterPro" id="IPR029058">
    <property type="entry name" value="AB_hydrolase_fold"/>
</dbReference>
<dbReference type="InParanoid" id="A0A1D3D8V8"/>
<accession>A0A1D3D8V8</accession>
<feature type="compositionally biased region" description="Low complexity" evidence="1">
    <location>
        <begin position="14"/>
        <end position="36"/>
    </location>
</feature>
<dbReference type="VEuPathDB" id="ToxoDB:cyc_07682"/>
<dbReference type="VEuPathDB" id="ToxoDB:LOC34623600"/>
<dbReference type="Proteomes" id="UP000095192">
    <property type="component" value="Unassembled WGS sequence"/>
</dbReference>
<keyword evidence="2 3" id="KW-0812">Transmembrane</keyword>